<feature type="transmembrane region" description="Helical" evidence="1">
    <location>
        <begin position="92"/>
        <end position="114"/>
    </location>
</feature>
<evidence type="ECO:0000256" key="1">
    <source>
        <dbReference type="SAM" id="Phobius"/>
    </source>
</evidence>
<gene>
    <name evidence="2" type="ORF">LX13_002388</name>
</gene>
<keyword evidence="1" id="KW-1133">Transmembrane helix</keyword>
<feature type="transmembrane region" description="Helical" evidence="1">
    <location>
        <begin position="120"/>
        <end position="141"/>
    </location>
</feature>
<dbReference type="RefSeq" id="WP_253661546.1">
    <property type="nucleotide sequence ID" value="NZ_BAAAJQ010000001.1"/>
</dbReference>
<name>A0ABT1HEF0_9NOCA</name>
<feature type="transmembrane region" description="Helical" evidence="1">
    <location>
        <begin position="56"/>
        <end position="80"/>
    </location>
</feature>
<dbReference type="Proteomes" id="UP001206895">
    <property type="component" value="Unassembled WGS sequence"/>
</dbReference>
<sequence>MSVIDRPSGVRSAAWAWLIGGVVYFVTEAVAAVRYPDYSYSRDYISALGVPSSSPSAALMNLGAFIVHGILFAAGGILLVHAIGRTSRGRTAFVVLTVVNGIGNVLVGVFHAGASPLHGFGALLAIVGGNAAMIVAGGVFAEIGAPRWYCVASCLAGVVGIASFIALLAIAGADTGLEGAVERGAVYSIIGWDIVTGLVILLLVLPGRRTAQPPPHR</sequence>
<reference evidence="2 3" key="1">
    <citation type="submission" date="2022-06" db="EMBL/GenBank/DDBJ databases">
        <title>Genomic Encyclopedia of Archaeal and Bacterial Type Strains, Phase II (KMG-II): from individual species to whole genera.</title>
        <authorList>
            <person name="Goeker M."/>
        </authorList>
    </citation>
    <scope>NUCLEOTIDE SEQUENCE [LARGE SCALE GENOMIC DNA]</scope>
    <source>
        <strain evidence="2 3">DSM 44693</strain>
    </source>
</reference>
<keyword evidence="1" id="KW-0812">Transmembrane</keyword>
<comment type="caution">
    <text evidence="2">The sequence shown here is derived from an EMBL/GenBank/DDBJ whole genome shotgun (WGS) entry which is preliminary data.</text>
</comment>
<dbReference type="EMBL" id="JAMTCJ010000002">
    <property type="protein sequence ID" value="MCP2176569.1"/>
    <property type="molecule type" value="Genomic_DNA"/>
</dbReference>
<organism evidence="2 3">
    <name type="scientific">Williamsia maris</name>
    <dbReference type="NCBI Taxonomy" id="72806"/>
    <lineage>
        <taxon>Bacteria</taxon>
        <taxon>Bacillati</taxon>
        <taxon>Actinomycetota</taxon>
        <taxon>Actinomycetes</taxon>
        <taxon>Mycobacteriales</taxon>
        <taxon>Nocardiaceae</taxon>
        <taxon>Williamsia</taxon>
    </lineage>
</organism>
<accession>A0ABT1HEF0</accession>
<feature type="transmembrane region" description="Helical" evidence="1">
    <location>
        <begin position="185"/>
        <end position="205"/>
    </location>
</feature>
<evidence type="ECO:0000313" key="3">
    <source>
        <dbReference type="Proteomes" id="UP001206895"/>
    </source>
</evidence>
<dbReference type="Pfam" id="PF06197">
    <property type="entry name" value="DUF998"/>
    <property type="match status" value="1"/>
</dbReference>
<keyword evidence="3" id="KW-1185">Reference proteome</keyword>
<dbReference type="InterPro" id="IPR009339">
    <property type="entry name" value="DUF998"/>
</dbReference>
<proteinExistence type="predicted"/>
<protein>
    <submittedName>
        <fullName evidence="2">Membrane protein</fullName>
    </submittedName>
</protein>
<evidence type="ECO:0000313" key="2">
    <source>
        <dbReference type="EMBL" id="MCP2176569.1"/>
    </source>
</evidence>
<feature type="transmembrane region" description="Helical" evidence="1">
    <location>
        <begin position="12"/>
        <end position="36"/>
    </location>
</feature>
<feature type="transmembrane region" description="Helical" evidence="1">
    <location>
        <begin position="148"/>
        <end position="173"/>
    </location>
</feature>
<keyword evidence="1" id="KW-0472">Membrane</keyword>